<evidence type="ECO:0000313" key="2">
    <source>
        <dbReference type="Proteomes" id="UP000664109"/>
    </source>
</evidence>
<reference evidence="1 2" key="1">
    <citation type="journal article" date="2016" name="Arch. Microbiol.">
        <title>Streptomyces zhihengii sp. nov., isolated from rhizospheric soil of Psammosilene tunicoides.</title>
        <authorList>
            <person name="Huang M.J."/>
            <person name="Fei J.J."/>
            <person name="Salam N."/>
            <person name="Kim C.J."/>
            <person name="Hozzein W.N."/>
            <person name="Xiao M."/>
            <person name="Huang H.Q."/>
            <person name="Li W.J."/>
        </authorList>
    </citation>
    <scope>NUCLEOTIDE SEQUENCE [LARGE SCALE GENOMIC DNA]</scope>
    <source>
        <strain evidence="1 2">YIM T102</strain>
    </source>
</reference>
<gene>
    <name evidence="1" type="ORF">JE024_36345</name>
</gene>
<dbReference type="PANTHER" id="PTHR36221">
    <property type="entry name" value="DUF742 DOMAIN-CONTAINING PROTEIN"/>
    <property type="match status" value="1"/>
</dbReference>
<dbReference type="Pfam" id="PF05331">
    <property type="entry name" value="DUF742"/>
    <property type="match status" value="1"/>
</dbReference>
<dbReference type="PANTHER" id="PTHR36221:SF1">
    <property type="entry name" value="DUF742 DOMAIN-CONTAINING PROTEIN"/>
    <property type="match status" value="1"/>
</dbReference>
<dbReference type="EMBL" id="JAFEJA010000002">
    <property type="protein sequence ID" value="MBM9624053.1"/>
    <property type="molecule type" value="Genomic_DNA"/>
</dbReference>
<name>A0ABS2V2Z7_9ACTN</name>
<dbReference type="InterPro" id="IPR007995">
    <property type="entry name" value="DUF742"/>
</dbReference>
<protein>
    <submittedName>
        <fullName evidence="1">DUF742 domain-containing protein</fullName>
    </submittedName>
</protein>
<comment type="caution">
    <text evidence="1">The sequence shown here is derived from an EMBL/GenBank/DDBJ whole genome shotgun (WGS) entry which is preliminary data.</text>
</comment>
<accession>A0ABS2V2Z7</accession>
<evidence type="ECO:0000313" key="1">
    <source>
        <dbReference type="EMBL" id="MBM9624053.1"/>
    </source>
</evidence>
<proteinExistence type="predicted"/>
<sequence length="121" mass="12647">MAAWGWADGSLGDVRPYTITGGRTRATHALQLTTCLITRPAAPGTVHPSAEKEALLLHCSGAPRSVAELAALSRQPVQVVKVLIGDLLDCDALARANPAGAGTDPDVHLLEALLHGLRTRL</sequence>
<dbReference type="RefSeq" id="WP_205378103.1">
    <property type="nucleotide sequence ID" value="NZ_JAFEJA010000002.1"/>
</dbReference>
<organism evidence="1 2">
    <name type="scientific">Streptomyces zhihengii</name>
    <dbReference type="NCBI Taxonomy" id="1818004"/>
    <lineage>
        <taxon>Bacteria</taxon>
        <taxon>Bacillati</taxon>
        <taxon>Actinomycetota</taxon>
        <taxon>Actinomycetes</taxon>
        <taxon>Kitasatosporales</taxon>
        <taxon>Streptomycetaceae</taxon>
        <taxon>Streptomyces</taxon>
    </lineage>
</organism>
<dbReference type="Proteomes" id="UP000664109">
    <property type="component" value="Unassembled WGS sequence"/>
</dbReference>
<keyword evidence="2" id="KW-1185">Reference proteome</keyword>